<dbReference type="SMART" id="SM00421">
    <property type="entry name" value="HTH_LUXR"/>
    <property type="match status" value="1"/>
</dbReference>
<name>A0ABV5Y925_9ACTN</name>
<dbReference type="SUPFAM" id="SSF52540">
    <property type="entry name" value="P-loop containing nucleoside triphosphate hydrolases"/>
    <property type="match status" value="1"/>
</dbReference>
<dbReference type="Pfam" id="PF25872">
    <property type="entry name" value="HTH_77"/>
    <property type="match status" value="1"/>
</dbReference>
<dbReference type="Gene3D" id="3.40.50.300">
    <property type="entry name" value="P-loop containing nucleotide triphosphate hydrolases"/>
    <property type="match status" value="1"/>
</dbReference>
<proteinExistence type="predicted"/>
<dbReference type="InterPro" id="IPR036388">
    <property type="entry name" value="WH-like_DNA-bd_sf"/>
</dbReference>
<comment type="caution">
    <text evidence="2">The sequence shown here is derived from an EMBL/GenBank/DDBJ whole genome shotgun (WGS) entry which is preliminary data.</text>
</comment>
<protein>
    <submittedName>
        <fullName evidence="2">LuxR C-terminal-related transcriptional regulator</fullName>
    </submittedName>
</protein>
<dbReference type="EMBL" id="JBHLZP010000007">
    <property type="protein sequence ID" value="MFB9831061.1"/>
    <property type="molecule type" value="Genomic_DNA"/>
</dbReference>
<dbReference type="InterPro" id="IPR011990">
    <property type="entry name" value="TPR-like_helical_dom_sf"/>
</dbReference>
<evidence type="ECO:0000313" key="3">
    <source>
        <dbReference type="Proteomes" id="UP001589627"/>
    </source>
</evidence>
<dbReference type="PANTHER" id="PTHR47691">
    <property type="entry name" value="REGULATOR-RELATED"/>
    <property type="match status" value="1"/>
</dbReference>
<dbReference type="PANTHER" id="PTHR47691:SF3">
    <property type="entry name" value="HTH-TYPE TRANSCRIPTIONAL REGULATOR RV0890C-RELATED"/>
    <property type="match status" value="1"/>
</dbReference>
<dbReference type="Gene3D" id="1.25.40.10">
    <property type="entry name" value="Tetratricopeptide repeat domain"/>
    <property type="match status" value="1"/>
</dbReference>
<dbReference type="PRINTS" id="PR00038">
    <property type="entry name" value="HTHLUXR"/>
</dbReference>
<dbReference type="Gene3D" id="1.10.10.10">
    <property type="entry name" value="Winged helix-like DNA-binding domain superfamily/Winged helix DNA-binding domain"/>
    <property type="match status" value="1"/>
</dbReference>
<dbReference type="RefSeq" id="WP_378194363.1">
    <property type="nucleotide sequence ID" value="NZ_JBHLZP010000007.1"/>
</dbReference>
<dbReference type="PRINTS" id="PR00364">
    <property type="entry name" value="DISEASERSIST"/>
</dbReference>
<accession>A0ABV5Y925</accession>
<dbReference type="InterPro" id="IPR016032">
    <property type="entry name" value="Sig_transdc_resp-reg_C-effctor"/>
</dbReference>
<sequence>MLTLTGVGGVGKTRLARRVAAEARRTFPDGVWSVELAPLQNGDLLAQTVGAVLGLEDRPLGPPLDSLVAFVSDKRLLLLLDGCEHVTEACAELADRLLKTAPGVRVLATSRQALGISGEHVLAVPPLSTPDLDAPVSAEALNESEAVRLFMERAKASAADFAITDRNRQTVARLCQWLDGIPLAIELAAVRLRSLSVEQILERLDDRFRLLTGACHIAPPHQQTLRAAVDWSYQLCSSEERLLWQRLSVFPGQFDLDAVENICCHDGAITRESALELVTGLIDKSLLIREHCQRTSARYRLLETIREYGLMLLTDSGEERVLRRQHRDYCERMILESEKARFGPHQLDWFSRLHLDHDNLRAALLFSLTEPGETQHVFQIVATNDDYWGFHGLLGECRHWLGQALEQDHMQTRARVKALRVAGRYALLQGDTDTARSLLHESHSVAVRLGDSEAVARVTTCFGQAALHRGCPSEAIPLLYEALNRCLEMDGLACTRWWTLHFLAHAFGALGETDKAIAACEESLTLIDMFKAETYRPLSLWTIGLQYYRRGDTGRAADFVKECLRTQQSIDDVCLLSVTQSLEVMAWMAASEDRHQHAAQLLGAAYSRWRSLGTLPSQVPPLSASHAACERRVRDALGHEAFTATFQHGATLTSDQALNCALGEKIPDADECQQGRKLSPTLTRREREVADLIAQGMSNKEIAATLVIAQRTAENHVENILTKLGFTSRLQIASWSMNGRC</sequence>
<dbReference type="InterPro" id="IPR027417">
    <property type="entry name" value="P-loop_NTPase"/>
</dbReference>
<reference evidence="2 3" key="1">
    <citation type="submission" date="2024-09" db="EMBL/GenBank/DDBJ databases">
        <authorList>
            <person name="Sun Q."/>
            <person name="Mori K."/>
        </authorList>
    </citation>
    <scope>NUCLEOTIDE SEQUENCE [LARGE SCALE GENOMIC DNA]</scope>
    <source>
        <strain evidence="2 3">TBRC 0563</strain>
    </source>
</reference>
<organism evidence="2 3">
    <name type="scientific">Actinoallomurus acaciae</name>
    <dbReference type="NCBI Taxonomy" id="502577"/>
    <lineage>
        <taxon>Bacteria</taxon>
        <taxon>Bacillati</taxon>
        <taxon>Actinomycetota</taxon>
        <taxon>Actinomycetes</taxon>
        <taxon>Streptosporangiales</taxon>
        <taxon>Thermomonosporaceae</taxon>
        <taxon>Actinoallomurus</taxon>
    </lineage>
</organism>
<dbReference type="InterPro" id="IPR058852">
    <property type="entry name" value="HTH_77"/>
</dbReference>
<dbReference type="SMART" id="SM00028">
    <property type="entry name" value="TPR"/>
    <property type="match status" value="3"/>
</dbReference>
<gene>
    <name evidence="2" type="ORF">ACFFNX_02520</name>
</gene>
<keyword evidence="3" id="KW-1185">Reference proteome</keyword>
<dbReference type="SUPFAM" id="SSF48452">
    <property type="entry name" value="TPR-like"/>
    <property type="match status" value="1"/>
</dbReference>
<dbReference type="SUPFAM" id="SSF46894">
    <property type="entry name" value="C-terminal effector domain of the bipartite response regulators"/>
    <property type="match status" value="1"/>
</dbReference>
<feature type="domain" description="HTH luxR-type" evidence="1">
    <location>
        <begin position="675"/>
        <end position="740"/>
    </location>
</feature>
<evidence type="ECO:0000259" key="1">
    <source>
        <dbReference type="PROSITE" id="PS50043"/>
    </source>
</evidence>
<dbReference type="PROSITE" id="PS50043">
    <property type="entry name" value="HTH_LUXR_2"/>
    <property type="match status" value="1"/>
</dbReference>
<dbReference type="InterPro" id="IPR019734">
    <property type="entry name" value="TPR_rpt"/>
</dbReference>
<dbReference type="InterPro" id="IPR000792">
    <property type="entry name" value="Tscrpt_reg_LuxR_C"/>
</dbReference>
<dbReference type="CDD" id="cd06170">
    <property type="entry name" value="LuxR_C_like"/>
    <property type="match status" value="1"/>
</dbReference>
<evidence type="ECO:0000313" key="2">
    <source>
        <dbReference type="EMBL" id="MFB9831061.1"/>
    </source>
</evidence>
<dbReference type="Proteomes" id="UP001589627">
    <property type="component" value="Unassembled WGS sequence"/>
</dbReference>
<dbReference type="Pfam" id="PF00196">
    <property type="entry name" value="GerE"/>
    <property type="match status" value="1"/>
</dbReference>